<dbReference type="AlphaFoldDB" id="Q09KP6"/>
<keyword evidence="1" id="KW-0812">Transmembrane</keyword>
<dbReference type="PANTHER" id="PTHR22916:SF3">
    <property type="entry name" value="UDP-GLCNAC:BETAGAL BETA-1,3-N-ACETYLGLUCOSAMINYLTRANSFERASE-LIKE PROTEIN 1"/>
    <property type="match status" value="1"/>
</dbReference>
<proteinExistence type="predicted"/>
<keyword evidence="1" id="KW-0472">Membrane</keyword>
<evidence type="ECO:0000259" key="2">
    <source>
        <dbReference type="Pfam" id="PF00535"/>
    </source>
</evidence>
<feature type="transmembrane region" description="Helical" evidence="1">
    <location>
        <begin position="283"/>
        <end position="303"/>
    </location>
</feature>
<dbReference type="Gene3D" id="3.90.550.10">
    <property type="entry name" value="Spore Coat Polysaccharide Biosynthesis Protein SpsA, Chain A"/>
    <property type="match status" value="1"/>
</dbReference>
<sequence>MMFLTVVIPLYNKSQSIESTIKSVLNQTHTDFELIVVNDGSTDGSENVIKQFTDERIKLLNITNSGVSVARNTGIRSAKSSYVCLLDADDYWLPNHLEKINNLVERYPDCSMYSSCFYEILEDGSKFQAKNRYPSDYIGILDDFFLEYSRSRSLVHSSCVCLNKKMFAECGGFPVGVKLGEDIYLWLKMAMLGQVAYSGSPQVIIRRNAENRTATRVDNDILYHIKYFHENPSEKNKLPTKMHHSLDVFLKKNIFVNALFTLSIKDEITFNKYLTAMREISCMYYIILGSLSFVLTPYMLKLLRKIRNLLQNS</sequence>
<dbReference type="EMBL" id="DQ875941">
    <property type="protein sequence ID" value="ABI55343.1"/>
    <property type="molecule type" value="Genomic_DNA"/>
</dbReference>
<feature type="domain" description="Glycosyltransferase 2-like" evidence="2">
    <location>
        <begin position="5"/>
        <end position="132"/>
    </location>
</feature>
<reference evidence="3" key="1">
    <citation type="journal article" date="2006" name="Biochem. Biophys. Res. Commun.">
        <title>Structural and genetic characterization of Shigella boydii type 17 O antigen and confirmation of two new genes involved in the synthesis of glucolactilic acid.</title>
        <authorList>
            <person name="Senchenkova S.N."/>
            <person name="Feng L."/>
            <person name="Wang Q."/>
            <person name="Perepelov A.V."/>
            <person name="Qin D."/>
            <person name="Shevelev S.D."/>
            <person name="Ren Y."/>
            <person name="Shashkov A.S."/>
            <person name="Knirel Y.A."/>
            <person name="Wang L."/>
        </authorList>
    </citation>
    <scope>NUCLEOTIDE SEQUENCE</scope>
</reference>
<dbReference type="GO" id="GO:0016758">
    <property type="term" value="F:hexosyltransferase activity"/>
    <property type="evidence" value="ECO:0007669"/>
    <property type="project" value="UniProtKB-ARBA"/>
</dbReference>
<dbReference type="SUPFAM" id="SSF53448">
    <property type="entry name" value="Nucleotide-diphospho-sugar transferases"/>
    <property type="match status" value="1"/>
</dbReference>
<keyword evidence="1" id="KW-1133">Transmembrane helix</keyword>
<protein>
    <submittedName>
        <fullName evidence="3">WfaY</fullName>
    </submittedName>
</protein>
<dbReference type="CAZy" id="GT2">
    <property type="family name" value="Glycosyltransferase Family 2"/>
</dbReference>
<organism evidence="3">
    <name type="scientific">Shigella boydii</name>
    <dbReference type="NCBI Taxonomy" id="621"/>
    <lineage>
        <taxon>Bacteria</taxon>
        <taxon>Pseudomonadati</taxon>
        <taxon>Pseudomonadota</taxon>
        <taxon>Gammaproteobacteria</taxon>
        <taxon>Enterobacterales</taxon>
        <taxon>Enterobacteriaceae</taxon>
        <taxon>Shigella</taxon>
    </lineage>
</organism>
<dbReference type="Pfam" id="PF00535">
    <property type="entry name" value="Glycos_transf_2"/>
    <property type="match status" value="1"/>
</dbReference>
<name>Q09KP6_SHIBO</name>
<dbReference type="InterPro" id="IPR001173">
    <property type="entry name" value="Glyco_trans_2-like"/>
</dbReference>
<gene>
    <name evidence="3" type="primary">wfaY</name>
</gene>
<evidence type="ECO:0000256" key="1">
    <source>
        <dbReference type="SAM" id="Phobius"/>
    </source>
</evidence>
<evidence type="ECO:0000313" key="3">
    <source>
        <dbReference type="EMBL" id="ABI55343.1"/>
    </source>
</evidence>
<accession>Q09KP6</accession>
<dbReference type="PANTHER" id="PTHR22916">
    <property type="entry name" value="GLYCOSYLTRANSFERASE"/>
    <property type="match status" value="1"/>
</dbReference>
<dbReference type="InterPro" id="IPR029044">
    <property type="entry name" value="Nucleotide-diphossugar_trans"/>
</dbReference>
<dbReference type="CDD" id="cd00761">
    <property type="entry name" value="Glyco_tranf_GTA_type"/>
    <property type="match status" value="1"/>
</dbReference>